<sequence>MNIRLKNGVTVLFRMLSPRPARCMLQSNWQNEKKL</sequence>
<dbReference type="AlphaFoldDB" id="X0HX06"/>
<reference evidence="1" key="2">
    <citation type="submission" date="2012-05" db="EMBL/GenBank/DDBJ databases">
        <title>The Genome Annotation of Fusarium oxysporum PHW808.</title>
        <authorList>
            <consortium name="The Broad Institute Genomics Platform"/>
            <person name="Ma L.-J."/>
            <person name="Corby-Kistler H."/>
            <person name="Broz K."/>
            <person name="Gale L.R."/>
            <person name="Jonkers W."/>
            <person name="O'Donnell K."/>
            <person name="Ploetz R."/>
            <person name="Steinberg C."/>
            <person name="Schwartz D.C."/>
            <person name="VanEtten H."/>
            <person name="Zhou S."/>
            <person name="Young S.K."/>
            <person name="Zeng Q."/>
            <person name="Gargeya S."/>
            <person name="Fitzgerald M."/>
            <person name="Abouelleil A."/>
            <person name="Alvarado L."/>
            <person name="Chapman S.B."/>
            <person name="Gainer-Dewar J."/>
            <person name="Goldberg J."/>
            <person name="Griggs A."/>
            <person name="Gujja S."/>
            <person name="Hansen M."/>
            <person name="Howarth C."/>
            <person name="Imamovic A."/>
            <person name="Ireland A."/>
            <person name="Larimer J."/>
            <person name="McCowan C."/>
            <person name="Murphy C."/>
            <person name="Pearson M."/>
            <person name="Poon T.W."/>
            <person name="Priest M."/>
            <person name="Roberts A."/>
            <person name="Saif S."/>
            <person name="Shea T."/>
            <person name="Sykes S."/>
            <person name="Wortman J."/>
            <person name="Nusbaum C."/>
            <person name="Birren B."/>
        </authorList>
    </citation>
    <scope>NUCLEOTIDE SEQUENCE</scope>
    <source>
        <strain evidence="1">54008</strain>
    </source>
</reference>
<name>X0HX06_FUSOX</name>
<dbReference type="HOGENOM" id="CLU_3368569_0_0_1"/>
<dbReference type="EMBL" id="JH659121">
    <property type="protein sequence ID" value="EXL65669.1"/>
    <property type="molecule type" value="Genomic_DNA"/>
</dbReference>
<accession>X0HX06</accession>
<protein>
    <submittedName>
        <fullName evidence="1">Uncharacterized protein</fullName>
    </submittedName>
</protein>
<gene>
    <name evidence="1" type="ORF">FOPG_18110</name>
</gene>
<organism evidence="1">
    <name type="scientific">Fusarium oxysporum f. sp. conglutinans race 2 54008</name>
    <dbReference type="NCBI Taxonomy" id="1089457"/>
    <lineage>
        <taxon>Eukaryota</taxon>
        <taxon>Fungi</taxon>
        <taxon>Dikarya</taxon>
        <taxon>Ascomycota</taxon>
        <taxon>Pezizomycotina</taxon>
        <taxon>Sordariomycetes</taxon>
        <taxon>Hypocreomycetidae</taxon>
        <taxon>Hypocreales</taxon>
        <taxon>Nectriaceae</taxon>
        <taxon>Fusarium</taxon>
        <taxon>Fusarium oxysporum species complex</taxon>
    </lineage>
</organism>
<evidence type="ECO:0000313" key="1">
    <source>
        <dbReference type="EMBL" id="EXL65669.1"/>
    </source>
</evidence>
<dbReference type="Proteomes" id="UP000030676">
    <property type="component" value="Unassembled WGS sequence"/>
</dbReference>
<reference evidence="1" key="1">
    <citation type="submission" date="2011-11" db="EMBL/GenBank/DDBJ databases">
        <title>The Genome Sequence of Fusarium oxysporum PHW808.</title>
        <authorList>
            <consortium name="The Broad Institute Genome Sequencing Platform"/>
            <person name="Ma L.-J."/>
            <person name="Gale L.R."/>
            <person name="Schwartz D.C."/>
            <person name="Zhou S."/>
            <person name="Corby-Kistler H."/>
            <person name="Young S.K."/>
            <person name="Zeng Q."/>
            <person name="Gargeya S."/>
            <person name="Fitzgerald M."/>
            <person name="Haas B."/>
            <person name="Abouelleil A."/>
            <person name="Alvarado L."/>
            <person name="Arachchi H.M."/>
            <person name="Berlin A."/>
            <person name="Brown A."/>
            <person name="Chapman S.B."/>
            <person name="Chen Z."/>
            <person name="Dunbar C."/>
            <person name="Freedman E."/>
            <person name="Gearin G."/>
            <person name="Goldberg J."/>
            <person name="Griggs A."/>
            <person name="Gujja S."/>
            <person name="Heiman D."/>
            <person name="Howarth C."/>
            <person name="Larson L."/>
            <person name="Lui A."/>
            <person name="MacDonald P.J.P."/>
            <person name="Montmayeur A."/>
            <person name="Murphy C."/>
            <person name="Neiman D."/>
            <person name="Pearson M."/>
            <person name="Priest M."/>
            <person name="Roberts A."/>
            <person name="Saif S."/>
            <person name="Shea T."/>
            <person name="Shenoy N."/>
            <person name="Sisk P."/>
            <person name="Stolte C."/>
            <person name="Sykes S."/>
            <person name="Wortman J."/>
            <person name="Nusbaum C."/>
            <person name="Birren B."/>
        </authorList>
    </citation>
    <scope>NUCLEOTIDE SEQUENCE [LARGE SCALE GENOMIC DNA]</scope>
    <source>
        <strain evidence="1">54008</strain>
    </source>
</reference>
<proteinExistence type="predicted"/>